<gene>
    <name evidence="1" type="ORF">Amon02_000597700</name>
</gene>
<dbReference type="EMBL" id="BSXS01004533">
    <property type="protein sequence ID" value="GME83140.1"/>
    <property type="molecule type" value="Genomic_DNA"/>
</dbReference>
<proteinExistence type="predicted"/>
<sequence length="139" mass="15239">MPAAENEPLLPQSIRRAPTVSQNTVKTIKLTLKSSPINWFLLFVPFGILAEKLSWGSTAIFTLNFLAIIPLASVLAFATEELGESLHNNSIAGLMNATFGNAVEVIVSIIALKQNQITMVQASMLDSRLNYLTKPWLKL</sequence>
<protein>
    <submittedName>
        <fullName evidence="1">Unnamed protein product</fullName>
    </submittedName>
</protein>
<accession>A0ACB5T859</accession>
<reference evidence="1" key="1">
    <citation type="submission" date="2023-04" db="EMBL/GenBank/DDBJ databases">
        <title>Ambrosiozyma monospora NBRC 10751.</title>
        <authorList>
            <person name="Ichikawa N."/>
            <person name="Sato H."/>
            <person name="Tonouchi N."/>
        </authorList>
    </citation>
    <scope>NUCLEOTIDE SEQUENCE</scope>
    <source>
        <strain evidence="1">NBRC 10751</strain>
    </source>
</reference>
<name>A0ACB5T859_AMBMO</name>
<keyword evidence="2" id="KW-1185">Reference proteome</keyword>
<evidence type="ECO:0000313" key="2">
    <source>
        <dbReference type="Proteomes" id="UP001165064"/>
    </source>
</evidence>
<evidence type="ECO:0000313" key="1">
    <source>
        <dbReference type="EMBL" id="GME83140.1"/>
    </source>
</evidence>
<organism evidence="1 2">
    <name type="scientific">Ambrosiozyma monospora</name>
    <name type="common">Yeast</name>
    <name type="synonym">Endomycopsis monosporus</name>
    <dbReference type="NCBI Taxonomy" id="43982"/>
    <lineage>
        <taxon>Eukaryota</taxon>
        <taxon>Fungi</taxon>
        <taxon>Dikarya</taxon>
        <taxon>Ascomycota</taxon>
        <taxon>Saccharomycotina</taxon>
        <taxon>Pichiomycetes</taxon>
        <taxon>Pichiales</taxon>
        <taxon>Pichiaceae</taxon>
        <taxon>Ambrosiozyma</taxon>
    </lineage>
</organism>
<comment type="caution">
    <text evidence="1">The sequence shown here is derived from an EMBL/GenBank/DDBJ whole genome shotgun (WGS) entry which is preliminary data.</text>
</comment>
<dbReference type="Proteomes" id="UP001165064">
    <property type="component" value="Unassembled WGS sequence"/>
</dbReference>